<keyword evidence="2" id="KW-0812">Transmembrane</keyword>
<feature type="region of interest" description="Disordered" evidence="1">
    <location>
        <begin position="73"/>
        <end position="110"/>
    </location>
</feature>
<feature type="compositionally biased region" description="Basic and acidic residues" evidence="1">
    <location>
        <begin position="85"/>
        <end position="110"/>
    </location>
</feature>
<evidence type="ECO:0000256" key="2">
    <source>
        <dbReference type="SAM" id="Phobius"/>
    </source>
</evidence>
<evidence type="ECO:0000313" key="3">
    <source>
        <dbReference type="EMBL" id="GER53679.1"/>
    </source>
</evidence>
<keyword evidence="4" id="KW-1185">Reference proteome</keyword>
<accession>A0A5A7R828</accession>
<dbReference type="EMBL" id="BKCP01010626">
    <property type="protein sequence ID" value="GER53679.1"/>
    <property type="molecule type" value="Genomic_DNA"/>
</dbReference>
<feature type="compositionally biased region" description="Polar residues" evidence="1">
    <location>
        <begin position="73"/>
        <end position="84"/>
    </location>
</feature>
<dbReference type="Proteomes" id="UP000325081">
    <property type="component" value="Unassembled WGS sequence"/>
</dbReference>
<gene>
    <name evidence="3" type="ORF">STAS_31213</name>
</gene>
<organism evidence="3 4">
    <name type="scientific">Striga asiatica</name>
    <name type="common">Asiatic witchweed</name>
    <name type="synonym">Buchnera asiatica</name>
    <dbReference type="NCBI Taxonomy" id="4170"/>
    <lineage>
        <taxon>Eukaryota</taxon>
        <taxon>Viridiplantae</taxon>
        <taxon>Streptophyta</taxon>
        <taxon>Embryophyta</taxon>
        <taxon>Tracheophyta</taxon>
        <taxon>Spermatophyta</taxon>
        <taxon>Magnoliopsida</taxon>
        <taxon>eudicotyledons</taxon>
        <taxon>Gunneridae</taxon>
        <taxon>Pentapetalae</taxon>
        <taxon>asterids</taxon>
        <taxon>lamiids</taxon>
        <taxon>Lamiales</taxon>
        <taxon>Orobanchaceae</taxon>
        <taxon>Buchnereae</taxon>
        <taxon>Striga</taxon>
    </lineage>
</organism>
<reference evidence="4" key="1">
    <citation type="journal article" date="2019" name="Curr. Biol.">
        <title>Genome Sequence of Striga asiatica Provides Insight into the Evolution of Plant Parasitism.</title>
        <authorList>
            <person name="Yoshida S."/>
            <person name="Kim S."/>
            <person name="Wafula E.K."/>
            <person name="Tanskanen J."/>
            <person name="Kim Y.M."/>
            <person name="Honaas L."/>
            <person name="Yang Z."/>
            <person name="Spallek T."/>
            <person name="Conn C.E."/>
            <person name="Ichihashi Y."/>
            <person name="Cheong K."/>
            <person name="Cui S."/>
            <person name="Der J.P."/>
            <person name="Gundlach H."/>
            <person name="Jiao Y."/>
            <person name="Hori C."/>
            <person name="Ishida J.K."/>
            <person name="Kasahara H."/>
            <person name="Kiba T."/>
            <person name="Kim M.S."/>
            <person name="Koo N."/>
            <person name="Laohavisit A."/>
            <person name="Lee Y.H."/>
            <person name="Lumba S."/>
            <person name="McCourt P."/>
            <person name="Mortimer J.C."/>
            <person name="Mutuku J.M."/>
            <person name="Nomura T."/>
            <person name="Sasaki-Sekimoto Y."/>
            <person name="Seto Y."/>
            <person name="Wang Y."/>
            <person name="Wakatake T."/>
            <person name="Sakakibara H."/>
            <person name="Demura T."/>
            <person name="Yamaguchi S."/>
            <person name="Yoneyama K."/>
            <person name="Manabe R.I."/>
            <person name="Nelson D.C."/>
            <person name="Schulman A.H."/>
            <person name="Timko M.P."/>
            <person name="dePamphilis C.W."/>
            <person name="Choi D."/>
            <person name="Shirasu K."/>
        </authorList>
    </citation>
    <scope>NUCLEOTIDE SEQUENCE [LARGE SCALE GENOMIC DNA]</scope>
    <source>
        <strain evidence="4">cv. UVA1</strain>
    </source>
</reference>
<keyword evidence="2" id="KW-1133">Transmembrane helix</keyword>
<sequence length="110" mass="12989">MVHKPLNRLQQVIWPDEKRKRLCNIARESKLKLDLSGFFFSYLTNLVVVMMMMIHINTYVNLFSMSQNLRVSKTSTTRNTNTDMITKHDYKDNGHNPTLHDTKCEKKSTR</sequence>
<comment type="caution">
    <text evidence="3">The sequence shown here is derived from an EMBL/GenBank/DDBJ whole genome shotgun (WGS) entry which is preliminary data.</text>
</comment>
<dbReference type="AlphaFoldDB" id="A0A5A7R828"/>
<evidence type="ECO:0000256" key="1">
    <source>
        <dbReference type="SAM" id="MobiDB-lite"/>
    </source>
</evidence>
<feature type="transmembrane region" description="Helical" evidence="2">
    <location>
        <begin position="39"/>
        <end position="60"/>
    </location>
</feature>
<name>A0A5A7R828_STRAF</name>
<protein>
    <submittedName>
        <fullName evidence="3">NADH-quinone oxidoreductase subunit N</fullName>
    </submittedName>
</protein>
<evidence type="ECO:0000313" key="4">
    <source>
        <dbReference type="Proteomes" id="UP000325081"/>
    </source>
</evidence>
<proteinExistence type="predicted"/>
<keyword evidence="2" id="KW-0472">Membrane</keyword>